<protein>
    <recommendedName>
        <fullName evidence="1">Thoeris anti-defense 2-like domain-containing protein</fullName>
    </recommendedName>
</protein>
<dbReference type="EMBL" id="CAQL01000537">
    <property type="protein sequence ID" value="CCQ56046.1"/>
    <property type="molecule type" value="Genomic_DNA"/>
</dbReference>
<reference evidence="2 3" key="1">
    <citation type="submission" date="2013-01" db="EMBL/GenBank/DDBJ databases">
        <authorList>
            <person name="Bench S."/>
        </authorList>
    </citation>
    <scope>NUCLEOTIDE SEQUENCE [LARGE SCALE GENOMIC DNA]</scope>
    <source>
        <strain evidence="2 3">WH 0005</strain>
    </source>
</reference>
<organism evidence="2 3">
    <name type="scientific">Crocosphaera watsonii WH 0005</name>
    <dbReference type="NCBI Taxonomy" id="423472"/>
    <lineage>
        <taxon>Bacteria</taxon>
        <taxon>Bacillati</taxon>
        <taxon>Cyanobacteriota</taxon>
        <taxon>Cyanophyceae</taxon>
        <taxon>Oscillatoriophycideae</taxon>
        <taxon>Chroococcales</taxon>
        <taxon>Aphanothecaceae</taxon>
        <taxon>Crocosphaera</taxon>
    </lineage>
</organism>
<comment type="caution">
    <text evidence="2">The sequence shown here is derived from an EMBL/GenBank/DDBJ whole genome shotgun (WGS) entry which is preliminary data.</text>
</comment>
<dbReference type="RefSeq" id="WP_021833026.1">
    <property type="nucleotide sequence ID" value="NZ_CAQL01000537.1"/>
</dbReference>
<evidence type="ECO:0000313" key="2">
    <source>
        <dbReference type="EMBL" id="CCQ56046.1"/>
    </source>
</evidence>
<reference evidence="2 3" key="2">
    <citation type="submission" date="2013-09" db="EMBL/GenBank/DDBJ databases">
        <title>Whole genome comparison of six Crocosphaera watsonii strains with differing phenotypes.</title>
        <authorList>
            <person name="Bench S.R."/>
            <person name="Heller P."/>
            <person name="Frank I."/>
            <person name="Arciniega M."/>
            <person name="Shilova I.N."/>
            <person name="Zehr J.P."/>
        </authorList>
    </citation>
    <scope>NUCLEOTIDE SEQUENCE [LARGE SCALE GENOMIC DNA]</scope>
    <source>
        <strain evidence="2 3">WH 0005</strain>
    </source>
</reference>
<gene>
    <name evidence="2" type="ORF">CWATWH0005_2515</name>
</gene>
<evidence type="ECO:0000313" key="3">
    <source>
        <dbReference type="Proteomes" id="UP000017981"/>
    </source>
</evidence>
<feature type="domain" description="Thoeris anti-defense 2-like" evidence="1">
    <location>
        <begin position="1"/>
        <end position="77"/>
    </location>
</feature>
<dbReference type="AlphaFoldDB" id="T2IR63"/>
<evidence type="ECO:0000259" key="1">
    <source>
        <dbReference type="Pfam" id="PF11195"/>
    </source>
</evidence>
<dbReference type="Proteomes" id="UP000017981">
    <property type="component" value="Unassembled WGS sequence"/>
</dbReference>
<accession>T2IR63</accession>
<dbReference type="Pfam" id="PF11195">
    <property type="entry name" value="Tad2-like"/>
    <property type="match status" value="1"/>
</dbReference>
<name>T2IR63_CROWT</name>
<dbReference type="InterPro" id="IPR021361">
    <property type="entry name" value="Tad2-like_dom"/>
</dbReference>
<sequence length="91" mass="10432">MDFSGALKHLKKGGRISRKGWNGKGMFIRLFDTNPDRSLRSDGLRGSPFLELKTVDNLCVPWTPNQIDLLTDDWQLIDEEVPEISNLTREM</sequence>
<proteinExistence type="predicted"/>